<feature type="region of interest" description="Disordered" evidence="1">
    <location>
        <begin position="1"/>
        <end position="52"/>
    </location>
</feature>
<gene>
    <name evidence="2" type="ORF">SAMN04489841_2775</name>
</gene>
<keyword evidence="3" id="KW-1185">Reference proteome</keyword>
<dbReference type="EMBL" id="FOFD01000003">
    <property type="protein sequence ID" value="SEQ93222.1"/>
    <property type="molecule type" value="Genomic_DNA"/>
</dbReference>
<accession>A0A1H9K264</accession>
<dbReference type="OrthoDB" id="205209at2157"/>
<protein>
    <submittedName>
        <fullName evidence="2">Uncharacterized protein</fullName>
    </submittedName>
</protein>
<dbReference type="Proteomes" id="UP000199114">
    <property type="component" value="Unassembled WGS sequence"/>
</dbReference>
<name>A0A1H9K264_9EURY</name>
<dbReference type="AlphaFoldDB" id="A0A1H9K264"/>
<organism evidence="2 3">
    <name type="scientific">Natrinema salaciae</name>
    <dbReference type="NCBI Taxonomy" id="1186196"/>
    <lineage>
        <taxon>Archaea</taxon>
        <taxon>Methanobacteriati</taxon>
        <taxon>Methanobacteriota</taxon>
        <taxon>Stenosarchaea group</taxon>
        <taxon>Halobacteria</taxon>
        <taxon>Halobacteriales</taxon>
        <taxon>Natrialbaceae</taxon>
        <taxon>Natrinema</taxon>
    </lineage>
</organism>
<evidence type="ECO:0000313" key="2">
    <source>
        <dbReference type="EMBL" id="SEQ93222.1"/>
    </source>
</evidence>
<reference evidence="3" key="1">
    <citation type="submission" date="2016-10" db="EMBL/GenBank/DDBJ databases">
        <authorList>
            <person name="Varghese N."/>
            <person name="Submissions S."/>
        </authorList>
    </citation>
    <scope>NUCLEOTIDE SEQUENCE [LARGE SCALE GENOMIC DNA]</scope>
    <source>
        <strain evidence="3">DSM 25055</strain>
    </source>
</reference>
<sequence length="123" mass="13242">MRNERSGANGYSPTDSGIAGRPRGRDVAADDRPSRRPPSRDAITDGGHDPGSIERRLAEIDKQAGIVLKDLETADGRDLEPAARCALEDYLGTIRFYTEAATWLLEHGPPPADDGLSRTADGE</sequence>
<dbReference type="RefSeq" id="WP_090618293.1">
    <property type="nucleotide sequence ID" value="NZ_FOFD01000003.1"/>
</dbReference>
<evidence type="ECO:0000256" key="1">
    <source>
        <dbReference type="SAM" id="MobiDB-lite"/>
    </source>
</evidence>
<feature type="compositionally biased region" description="Basic and acidic residues" evidence="1">
    <location>
        <begin position="23"/>
        <end position="52"/>
    </location>
</feature>
<proteinExistence type="predicted"/>
<evidence type="ECO:0000313" key="3">
    <source>
        <dbReference type="Proteomes" id="UP000199114"/>
    </source>
</evidence>